<feature type="transmembrane region" description="Helical" evidence="1">
    <location>
        <begin position="186"/>
        <end position="206"/>
    </location>
</feature>
<dbReference type="EMBL" id="LT607756">
    <property type="protein sequence ID" value="SCG86412.1"/>
    <property type="molecule type" value="Genomic_DNA"/>
</dbReference>
<evidence type="ECO:0000256" key="1">
    <source>
        <dbReference type="SAM" id="Phobius"/>
    </source>
</evidence>
<dbReference type="STRING" id="118062.MCBB_1863"/>
<accession>A0A1D3L436</accession>
<evidence type="ECO:0000313" key="3">
    <source>
        <dbReference type="EMBL" id="SCG86412.1"/>
    </source>
</evidence>
<feature type="transmembrane region" description="Helical" evidence="1">
    <location>
        <begin position="315"/>
        <end position="335"/>
    </location>
</feature>
<feature type="transmembrane region" description="Helical" evidence="1">
    <location>
        <begin position="37"/>
        <end position="60"/>
    </location>
</feature>
<dbReference type="Pfam" id="PF01970">
    <property type="entry name" value="TctA"/>
    <property type="match status" value="1"/>
</dbReference>
<dbReference type="AlphaFoldDB" id="A0A1D3L436"/>
<name>A0A1D3L436_9EURY</name>
<feature type="transmembrane region" description="Helical" evidence="1">
    <location>
        <begin position="106"/>
        <end position="129"/>
    </location>
</feature>
<dbReference type="PANTHER" id="PTHR42204">
    <property type="entry name" value="INTEGRAL MEMBRANE PROTEIN"/>
    <property type="match status" value="1"/>
</dbReference>
<dbReference type="InterPro" id="IPR002823">
    <property type="entry name" value="DUF112_TM"/>
</dbReference>
<dbReference type="PATRIC" id="fig|129848.4.peg.1905"/>
<feature type="transmembrane region" description="Helical" evidence="1">
    <location>
        <begin position="135"/>
        <end position="153"/>
    </location>
</feature>
<evidence type="ECO:0000313" key="4">
    <source>
        <dbReference type="Proteomes" id="UP000094707"/>
    </source>
</evidence>
<gene>
    <name evidence="3" type="ORF">MCBB_1863</name>
</gene>
<dbReference type="KEGG" id="mcub:MCBB_1863"/>
<sequence>MIWVLKLWEIILVCFLGVICGTVTGLIPGIHVNTVGAFLFTSSAFLLTFMSPEVLAVFLLSMSISHALLEFIPSMFLGVPDEGTVLSIMPGHYFLLQGKGKEAIRLVAVGGFGSILVTILLLPLFMIILPPLYTWLKPYIWIILSGVVIYMFIRLSSDMISLLWAVLLFLLSGVMGWVMFSTPISSNVSLLCMFTGLFGVSTLLYSMSQSSVVPEQNSFHNFQFNGTVLRGVFAGGIAGTILGFLPGMGPAQGSILAQELSGGGDSGENRDGFLVAMSGVNVSDALFSLIAIYLIGNPRSGIAVYIDKLIQVFDFNHLLLFIFASLTAVSLSLILCLKCGDLAAESIERIDYTRLSWAVIVLMTFIVVLFAVMEHSNVPFILMVYATAVALGLLPHYIGVNKSNLMGVLIVPAIIIYMGMG</sequence>
<keyword evidence="1" id="KW-0472">Membrane</keyword>
<evidence type="ECO:0000259" key="2">
    <source>
        <dbReference type="Pfam" id="PF01970"/>
    </source>
</evidence>
<proteinExistence type="predicted"/>
<dbReference type="Proteomes" id="UP000094707">
    <property type="component" value="Chromosome I"/>
</dbReference>
<dbReference type="PANTHER" id="PTHR42204:SF1">
    <property type="entry name" value="INTEGRAL MEMBRANE PROTEIN"/>
    <property type="match status" value="1"/>
</dbReference>
<keyword evidence="4" id="KW-1185">Reference proteome</keyword>
<feature type="domain" description="DUF112" evidence="2">
    <location>
        <begin position="11"/>
        <end position="406"/>
    </location>
</feature>
<reference evidence="3 4" key="1">
    <citation type="submission" date="2016-08" db="EMBL/GenBank/DDBJ databases">
        <authorList>
            <person name="Seilhamer J.J."/>
        </authorList>
    </citation>
    <scope>NUCLEOTIDE SEQUENCE [LARGE SCALE GENOMIC DNA]</scope>
    <source>
        <strain evidence="3">Buetzberg</strain>
    </source>
</reference>
<feature type="transmembrane region" description="Helical" evidence="1">
    <location>
        <begin position="227"/>
        <end position="245"/>
    </location>
</feature>
<feature type="transmembrane region" description="Helical" evidence="1">
    <location>
        <begin position="355"/>
        <end position="373"/>
    </location>
</feature>
<feature type="transmembrane region" description="Helical" evidence="1">
    <location>
        <begin position="380"/>
        <end position="398"/>
    </location>
</feature>
<keyword evidence="1" id="KW-1133">Transmembrane helix</keyword>
<feature type="transmembrane region" description="Helical" evidence="1">
    <location>
        <begin position="273"/>
        <end position="295"/>
    </location>
</feature>
<feature type="transmembrane region" description="Helical" evidence="1">
    <location>
        <begin position="7"/>
        <end position="31"/>
    </location>
</feature>
<keyword evidence="1" id="KW-0812">Transmembrane</keyword>
<feature type="transmembrane region" description="Helical" evidence="1">
    <location>
        <begin position="160"/>
        <end position="180"/>
    </location>
</feature>
<protein>
    <recommendedName>
        <fullName evidence="2">DUF112 domain-containing protein</fullName>
    </recommendedName>
</protein>
<organism evidence="3 4">
    <name type="scientific">Methanobacterium congolense</name>
    <dbReference type="NCBI Taxonomy" id="118062"/>
    <lineage>
        <taxon>Archaea</taxon>
        <taxon>Methanobacteriati</taxon>
        <taxon>Methanobacteriota</taxon>
        <taxon>Methanomada group</taxon>
        <taxon>Methanobacteria</taxon>
        <taxon>Methanobacteriales</taxon>
        <taxon>Methanobacteriaceae</taxon>
        <taxon>Methanobacterium</taxon>
    </lineage>
</organism>